<comment type="similarity">
    <text evidence="2 10">Belongs to the binding-protein-dependent transport system permease family. CysTW subfamily.</text>
</comment>
<evidence type="ECO:0000256" key="5">
    <source>
        <dbReference type="ARBA" id="ARBA00022592"/>
    </source>
</evidence>
<evidence type="ECO:0000256" key="8">
    <source>
        <dbReference type="ARBA" id="ARBA00023136"/>
    </source>
</evidence>
<dbReference type="Pfam" id="PF00528">
    <property type="entry name" value="BPD_transp_1"/>
    <property type="match status" value="1"/>
</dbReference>
<evidence type="ECO:0000256" key="10">
    <source>
        <dbReference type="RuleBase" id="RU363054"/>
    </source>
</evidence>
<evidence type="ECO:0000256" key="3">
    <source>
        <dbReference type="ARBA" id="ARBA00022448"/>
    </source>
</evidence>
<evidence type="ECO:0000313" key="12">
    <source>
        <dbReference type="EMBL" id="HGT83671.1"/>
    </source>
</evidence>
<feature type="domain" description="ABC transmembrane type-1" evidence="11">
    <location>
        <begin position="64"/>
        <end position="289"/>
    </location>
</feature>
<keyword evidence="8 9" id="KW-0472">Membrane</keyword>
<name>A0A7J3M459_ARCFL</name>
<organism evidence="12">
    <name type="scientific">Archaeoglobus fulgidus</name>
    <dbReference type="NCBI Taxonomy" id="2234"/>
    <lineage>
        <taxon>Archaea</taxon>
        <taxon>Methanobacteriati</taxon>
        <taxon>Methanobacteriota</taxon>
        <taxon>Archaeoglobi</taxon>
        <taxon>Archaeoglobales</taxon>
        <taxon>Archaeoglobaceae</taxon>
        <taxon>Archaeoglobus</taxon>
    </lineage>
</organism>
<keyword evidence="5 10" id="KW-0592">Phosphate transport</keyword>
<dbReference type="PANTHER" id="PTHR30425">
    <property type="entry name" value="PHOSPHATE TRANSPORT SYSTEM PERMEASE PROTEIN PST"/>
    <property type="match status" value="1"/>
</dbReference>
<feature type="transmembrane region" description="Helical" evidence="9">
    <location>
        <begin position="155"/>
        <end position="174"/>
    </location>
</feature>
<dbReference type="GO" id="GO:0006817">
    <property type="term" value="P:phosphate ion transport"/>
    <property type="evidence" value="ECO:0007669"/>
    <property type="project" value="UniProtKB-KW"/>
</dbReference>
<sequence length="299" mass="32728">MDRFKLLLLPVCGTVLGILMLMLLVFAVNSAETLARQGIETFTSNVWIASEIPEEEFYGLLAAIYGTLYTSILALILALPTSIALAVFTIDFVPQKAKEALVIPVDIMAGLPTVLYGLWGLFVLAPLVGNFAPIFYEKLSFVPLFSYYNFTGFSYLTASILLAIMVTPFATAIIREAYRTIPATYREAVYSLGLTRYEATKVLLSFIKPSILAGSLLAFGRAVGETVAVSLVVGNTFNIHPSFFAPGYTISSLLANQFGNAFVYRYMPSALFCAGLVLFLIGLLVNIAGVLLLRRWRHV</sequence>
<keyword evidence="4 10" id="KW-1003">Cell membrane</keyword>
<feature type="transmembrane region" description="Helical" evidence="9">
    <location>
        <begin position="114"/>
        <end position="135"/>
    </location>
</feature>
<comment type="caution">
    <text evidence="12">The sequence shown here is derived from an EMBL/GenBank/DDBJ whole genome shotgun (WGS) entry which is preliminary data.</text>
</comment>
<feature type="transmembrane region" description="Helical" evidence="9">
    <location>
        <begin position="7"/>
        <end position="28"/>
    </location>
</feature>
<dbReference type="Gene3D" id="1.10.3720.10">
    <property type="entry name" value="MetI-like"/>
    <property type="match status" value="1"/>
</dbReference>
<comment type="subcellular location">
    <subcellularLocation>
        <location evidence="1 9">Cell membrane</location>
        <topology evidence="1 9">Multi-pass membrane protein</topology>
    </subcellularLocation>
</comment>
<evidence type="ECO:0000256" key="7">
    <source>
        <dbReference type="ARBA" id="ARBA00022989"/>
    </source>
</evidence>
<dbReference type="PROSITE" id="PS50928">
    <property type="entry name" value="ABC_TM1"/>
    <property type="match status" value="1"/>
</dbReference>
<evidence type="ECO:0000256" key="6">
    <source>
        <dbReference type="ARBA" id="ARBA00022692"/>
    </source>
</evidence>
<protein>
    <recommendedName>
        <fullName evidence="10">Phosphate transport system permease protein</fullName>
    </recommendedName>
</protein>
<proteinExistence type="inferred from homology"/>
<dbReference type="InterPro" id="IPR051124">
    <property type="entry name" value="Phosphate_Transport_Permease"/>
</dbReference>
<feature type="transmembrane region" description="Helical" evidence="9">
    <location>
        <begin position="269"/>
        <end position="293"/>
    </location>
</feature>
<keyword evidence="7 9" id="KW-1133">Transmembrane helix</keyword>
<evidence type="ECO:0000256" key="2">
    <source>
        <dbReference type="ARBA" id="ARBA00007069"/>
    </source>
</evidence>
<feature type="transmembrane region" description="Helical" evidence="9">
    <location>
        <begin position="68"/>
        <end position="93"/>
    </location>
</feature>
<evidence type="ECO:0000256" key="9">
    <source>
        <dbReference type="RuleBase" id="RU363032"/>
    </source>
</evidence>
<comment type="function">
    <text evidence="10">Part of the binding-protein-dependent transport system for phosphate; probably responsible for the translocation of the substrate across the membrane.</text>
</comment>
<gene>
    <name evidence="12" type="primary">pstC</name>
    <name evidence="12" type="ORF">ENT52_08120</name>
</gene>
<dbReference type="SUPFAM" id="SSF161098">
    <property type="entry name" value="MetI-like"/>
    <property type="match status" value="1"/>
</dbReference>
<dbReference type="EMBL" id="DSYZ01000152">
    <property type="protein sequence ID" value="HGT83671.1"/>
    <property type="molecule type" value="Genomic_DNA"/>
</dbReference>
<evidence type="ECO:0000256" key="1">
    <source>
        <dbReference type="ARBA" id="ARBA00004651"/>
    </source>
</evidence>
<keyword evidence="6 9" id="KW-0812">Transmembrane</keyword>
<reference evidence="12" key="1">
    <citation type="journal article" date="2020" name="mSystems">
        <title>Genome- and Community-Level Interaction Insights into Carbon Utilization and Element Cycling Functions of Hydrothermarchaeota in Hydrothermal Sediment.</title>
        <authorList>
            <person name="Zhou Z."/>
            <person name="Liu Y."/>
            <person name="Xu W."/>
            <person name="Pan J."/>
            <person name="Luo Z.H."/>
            <person name="Li M."/>
        </authorList>
    </citation>
    <scope>NUCLEOTIDE SEQUENCE [LARGE SCALE GENOMIC DNA]</scope>
    <source>
        <strain evidence="12">SpSt-587</strain>
    </source>
</reference>
<dbReference type="GO" id="GO:0005315">
    <property type="term" value="F:phosphate transmembrane transporter activity"/>
    <property type="evidence" value="ECO:0007669"/>
    <property type="project" value="InterPro"/>
</dbReference>
<feature type="transmembrane region" description="Helical" evidence="9">
    <location>
        <begin position="211"/>
        <end position="233"/>
    </location>
</feature>
<dbReference type="NCBIfam" id="TIGR02138">
    <property type="entry name" value="phosphate_pstC"/>
    <property type="match status" value="1"/>
</dbReference>
<keyword evidence="3 9" id="KW-0813">Transport</keyword>
<dbReference type="InterPro" id="IPR000515">
    <property type="entry name" value="MetI-like"/>
</dbReference>
<accession>A0A7J3M459</accession>
<dbReference type="CDD" id="cd06261">
    <property type="entry name" value="TM_PBP2"/>
    <property type="match status" value="1"/>
</dbReference>
<dbReference type="InterPro" id="IPR035906">
    <property type="entry name" value="MetI-like_sf"/>
</dbReference>
<dbReference type="PANTHER" id="PTHR30425:SF1">
    <property type="entry name" value="PHOSPHATE TRANSPORT SYSTEM PERMEASE PROTEIN PSTC"/>
    <property type="match status" value="1"/>
</dbReference>
<dbReference type="AlphaFoldDB" id="A0A7J3M459"/>
<evidence type="ECO:0000256" key="4">
    <source>
        <dbReference type="ARBA" id="ARBA00022475"/>
    </source>
</evidence>
<dbReference type="InterPro" id="IPR011864">
    <property type="entry name" value="Phosphate_PstC"/>
</dbReference>
<dbReference type="GO" id="GO:0005886">
    <property type="term" value="C:plasma membrane"/>
    <property type="evidence" value="ECO:0007669"/>
    <property type="project" value="UniProtKB-SubCell"/>
</dbReference>
<evidence type="ECO:0000259" key="11">
    <source>
        <dbReference type="PROSITE" id="PS50928"/>
    </source>
</evidence>